<evidence type="ECO:0000313" key="6">
    <source>
        <dbReference type="EMBL" id="CAG1837833.1"/>
    </source>
</evidence>
<dbReference type="GO" id="GO:0016161">
    <property type="term" value="F:beta-amylase activity"/>
    <property type="evidence" value="ECO:0000318"/>
    <property type="project" value="GO_Central"/>
</dbReference>
<evidence type="ECO:0000256" key="3">
    <source>
        <dbReference type="ARBA" id="ARBA00023326"/>
    </source>
</evidence>
<dbReference type="EC" id="3.2.1.2" evidence="5"/>
<keyword evidence="8" id="KW-1185">Reference proteome</keyword>
<dbReference type="InterPro" id="IPR017853">
    <property type="entry name" value="GH"/>
</dbReference>
<dbReference type="Proteomes" id="UP000012960">
    <property type="component" value="Unplaced"/>
</dbReference>
<dbReference type="FunCoup" id="A0A804J224">
    <property type="interactions" value="1862"/>
</dbReference>
<keyword evidence="5" id="KW-0326">Glycosidase</keyword>
<dbReference type="PANTHER" id="PTHR31352">
    <property type="entry name" value="BETA-AMYLASE 1, CHLOROPLASTIC"/>
    <property type="match status" value="1"/>
</dbReference>
<comment type="catalytic activity">
    <reaction evidence="5">
        <text>Hydrolysis of (1-&gt;4)-alpha-D-glucosidic linkages in polysaccharides so as to remove successive maltose units from the non-reducing ends of the chains.</text>
        <dbReference type="EC" id="3.2.1.2"/>
    </reaction>
</comment>
<dbReference type="Pfam" id="PF01373">
    <property type="entry name" value="Glyco_hydro_14"/>
    <property type="match status" value="1"/>
</dbReference>
<keyword evidence="3 5" id="KW-0624">Polysaccharide degradation</keyword>
<dbReference type="OMA" id="ECPEETH"/>
<protein>
    <recommendedName>
        <fullName evidence="5">Beta-amylase</fullName>
        <ecNumber evidence="5">3.2.1.2</ecNumber>
    </recommendedName>
</protein>
<proteinExistence type="inferred from homology"/>
<reference evidence="7" key="2">
    <citation type="submission" date="2021-05" db="UniProtKB">
        <authorList>
            <consortium name="EnsemblPlants"/>
        </authorList>
    </citation>
    <scope>IDENTIFICATION</scope>
    <source>
        <strain evidence="7">subsp. malaccensis</strain>
    </source>
</reference>
<dbReference type="Gramene" id="Ma05_t07800.1">
    <property type="protein sequence ID" value="Ma05_p07800.1"/>
    <property type="gene ID" value="Ma05_g07800"/>
</dbReference>
<dbReference type="PRINTS" id="PR00750">
    <property type="entry name" value="BETAAMYLASE"/>
</dbReference>
<sequence length="532" mass="57760">MEAGLMAKQAAAVAKPNAFPARSLGFGNSVRGGSGTSRIGFEAPSSVAWRKRSIQVAREGAIRSEVVVEEKASPPRKDKAGPGRLYVGLPLDVVSDGNVVNHGKAIAAGLRALALLGVDGVELPISWGVAMDSGDWSSYLAVAAMARDAGLRLRVSLHLHCHRRPRLPLPKSVDSAAATDPDILFTDRAGRRRADCLSFAVDDLPVLDGRTPMEAYEEFFRSFRLAFADFFGSVITDITIGLGPNGELRYPSFPPTGSNRFTGVGEFQCYDKYMLADLKRHAEEAGSPLWGLSGPHDAPGYNQSPDFGNFFKDHGGSWETPYGQFFLSWYTGKLLSHGDGLLSVASEVFGDLPVALSAKVPLLHCWHDTRSRPSQLTAGFYNTDGRDGYDDVAKIFAKHSCTMIIPGMDLTDGEQPQGVRSCPQSLLSQVMGTCKRHGVKVAGENSSLVRVGTAGFTKIKENVLAEKSTLDSFTYHRMGAEFFSPDHWPLFTEFIRSMAQPEMEKDDIPSNLERLSLSINSVPGNDRELQSA</sequence>
<gene>
    <name evidence="6" type="ORF">GSMUA_260100.1</name>
</gene>
<name>A0A804J224_MUSAM</name>
<evidence type="ECO:0000256" key="5">
    <source>
        <dbReference type="RuleBase" id="RU000509"/>
    </source>
</evidence>
<keyword evidence="2 5" id="KW-0119">Carbohydrate metabolism</keyword>
<keyword evidence="5" id="KW-0378">Hydrolase</keyword>
<dbReference type="PANTHER" id="PTHR31352:SF3">
    <property type="entry name" value="INACTIVE BETA-AMYLASE 9"/>
    <property type="match status" value="1"/>
</dbReference>
<evidence type="ECO:0000256" key="2">
    <source>
        <dbReference type="ARBA" id="ARBA00023277"/>
    </source>
</evidence>
<dbReference type="EMBL" id="HG996470">
    <property type="protein sequence ID" value="CAG1837833.1"/>
    <property type="molecule type" value="Genomic_DNA"/>
</dbReference>
<evidence type="ECO:0000313" key="7">
    <source>
        <dbReference type="EnsemblPlants" id="Ma05_p07800.1"/>
    </source>
</evidence>
<feature type="active site" description="Proton acceptor" evidence="4">
    <location>
        <position position="444"/>
    </location>
</feature>
<feature type="active site" description="Proton donor" evidence="4">
    <location>
        <position position="247"/>
    </location>
</feature>
<dbReference type="OrthoDB" id="1660156at2759"/>
<dbReference type="KEGG" id="mus:103984229"/>
<dbReference type="SUPFAM" id="SSF51445">
    <property type="entry name" value="(Trans)glycosidases"/>
    <property type="match status" value="1"/>
</dbReference>
<comment type="similarity">
    <text evidence="1 5">Belongs to the glycosyl hydrolase 14 family.</text>
</comment>
<evidence type="ECO:0000313" key="8">
    <source>
        <dbReference type="Proteomes" id="UP000012960"/>
    </source>
</evidence>
<dbReference type="EnsemblPlants" id="Ma05_t07800.1">
    <property type="protein sequence ID" value="Ma05_p07800.1"/>
    <property type="gene ID" value="Ma05_g07800"/>
</dbReference>
<evidence type="ECO:0000256" key="1">
    <source>
        <dbReference type="ARBA" id="ARBA00005652"/>
    </source>
</evidence>
<dbReference type="GO" id="GO:0005983">
    <property type="term" value="P:starch catabolic process"/>
    <property type="evidence" value="ECO:0000318"/>
    <property type="project" value="GO_Central"/>
</dbReference>
<dbReference type="Gene3D" id="3.20.20.80">
    <property type="entry name" value="Glycosidases"/>
    <property type="match status" value="1"/>
</dbReference>
<reference evidence="6" key="1">
    <citation type="submission" date="2021-03" db="EMBL/GenBank/DDBJ databases">
        <authorList>
            <consortium name="Genoscope - CEA"/>
            <person name="William W."/>
        </authorList>
    </citation>
    <scope>NUCLEOTIDE SEQUENCE</scope>
    <source>
        <strain evidence="6">Doubled-haploid Pahang</strain>
    </source>
</reference>
<organism evidence="7 8">
    <name type="scientific">Musa acuminata subsp. malaccensis</name>
    <name type="common">Wild banana</name>
    <name type="synonym">Musa malaccensis</name>
    <dbReference type="NCBI Taxonomy" id="214687"/>
    <lineage>
        <taxon>Eukaryota</taxon>
        <taxon>Viridiplantae</taxon>
        <taxon>Streptophyta</taxon>
        <taxon>Embryophyta</taxon>
        <taxon>Tracheophyta</taxon>
        <taxon>Spermatophyta</taxon>
        <taxon>Magnoliopsida</taxon>
        <taxon>Liliopsida</taxon>
        <taxon>Zingiberales</taxon>
        <taxon>Musaceae</taxon>
        <taxon>Musa</taxon>
    </lineage>
</organism>
<evidence type="ECO:0000256" key="4">
    <source>
        <dbReference type="PIRSR" id="PIRSR601554-1"/>
    </source>
</evidence>
<accession>A0A804J224</accession>
<dbReference type="RefSeq" id="XP_009399963.2">
    <property type="nucleotide sequence ID" value="XM_009401688.3"/>
</dbReference>
<dbReference type="AlphaFoldDB" id="A0A804J224"/>
<dbReference type="InterPro" id="IPR001554">
    <property type="entry name" value="Glyco_hydro_14"/>
</dbReference>